<organism evidence="2 3">
    <name type="scientific">Nonomuraea maritima</name>
    <dbReference type="NCBI Taxonomy" id="683260"/>
    <lineage>
        <taxon>Bacteria</taxon>
        <taxon>Bacillati</taxon>
        <taxon>Actinomycetota</taxon>
        <taxon>Actinomycetes</taxon>
        <taxon>Streptosporangiales</taxon>
        <taxon>Streptosporangiaceae</taxon>
        <taxon>Nonomuraea</taxon>
    </lineage>
</organism>
<sequence length="75" mass="8469">MLSTAYSKLIPIHEWWGDGPDAVDRDMLFIVRFILQVAYVPTIISCALPVRSRTMRILSVLLGIAIAVFLVRLPE</sequence>
<protein>
    <submittedName>
        <fullName evidence="2">Uncharacterized protein</fullName>
    </submittedName>
</protein>
<evidence type="ECO:0000256" key="1">
    <source>
        <dbReference type="SAM" id="Phobius"/>
    </source>
</evidence>
<reference evidence="2 3" key="1">
    <citation type="submission" date="2016-10" db="EMBL/GenBank/DDBJ databases">
        <authorList>
            <person name="de Groot N.N."/>
        </authorList>
    </citation>
    <scope>NUCLEOTIDE SEQUENCE [LARGE SCALE GENOMIC DNA]</scope>
    <source>
        <strain evidence="2 3">CGMCC 4.5681</strain>
    </source>
</reference>
<gene>
    <name evidence="2" type="ORF">SAMN05421874_102228</name>
</gene>
<proteinExistence type="predicted"/>
<keyword evidence="3" id="KW-1185">Reference proteome</keyword>
<dbReference type="EMBL" id="FNFB01000002">
    <property type="protein sequence ID" value="SDJ56232.1"/>
    <property type="molecule type" value="Genomic_DNA"/>
</dbReference>
<keyword evidence="1" id="KW-0812">Transmembrane</keyword>
<dbReference type="Proteomes" id="UP000198683">
    <property type="component" value="Unassembled WGS sequence"/>
</dbReference>
<accession>A0A1G8UQU2</accession>
<dbReference type="AlphaFoldDB" id="A0A1G8UQU2"/>
<evidence type="ECO:0000313" key="3">
    <source>
        <dbReference type="Proteomes" id="UP000198683"/>
    </source>
</evidence>
<evidence type="ECO:0000313" key="2">
    <source>
        <dbReference type="EMBL" id="SDJ56232.1"/>
    </source>
</evidence>
<name>A0A1G8UQU2_9ACTN</name>
<keyword evidence="1" id="KW-0472">Membrane</keyword>
<feature type="transmembrane region" description="Helical" evidence="1">
    <location>
        <begin position="57"/>
        <end position="74"/>
    </location>
</feature>
<keyword evidence="1" id="KW-1133">Transmembrane helix</keyword>
<feature type="transmembrane region" description="Helical" evidence="1">
    <location>
        <begin position="29"/>
        <end position="50"/>
    </location>
</feature>